<reference evidence="1 2" key="1">
    <citation type="submission" date="2024-01" db="EMBL/GenBank/DDBJ databases">
        <title>Genome insights into Plantactinospora veratri sp. nov.</title>
        <authorList>
            <person name="Wang L."/>
        </authorList>
    </citation>
    <scope>NUCLEOTIDE SEQUENCE [LARGE SCALE GENOMIC DNA]</scope>
    <source>
        <strain evidence="1 2">NEAU-FHS4</strain>
    </source>
</reference>
<dbReference type="EMBL" id="JAZGQL010000028">
    <property type="protein sequence ID" value="MEE6310783.1"/>
    <property type="molecule type" value="Genomic_DNA"/>
</dbReference>
<comment type="caution">
    <text evidence="1">The sequence shown here is derived from an EMBL/GenBank/DDBJ whole genome shotgun (WGS) entry which is preliminary data.</text>
</comment>
<evidence type="ECO:0000313" key="1">
    <source>
        <dbReference type="EMBL" id="MEE6310783.1"/>
    </source>
</evidence>
<dbReference type="Pfam" id="PF14350">
    <property type="entry name" value="Beta_protein"/>
    <property type="match status" value="1"/>
</dbReference>
<sequence length="347" mass="38682">MVTYRPILKGRDGEFSAIAHLSPALVPDVLPIFEVVPTSDGPTKDAYRFGNKARESLPPDMTIAVDVRHLADTTDGLRRPVRDIAEDLAAWLIPMLPVLHLYDSPSRLADVRYAATLHNDHAVLRLSGNSHDPDSTETEEELDRLRDQTGLTIEQCHLVLDVSEVRSARDLTRAEPLVRKRVSWAERYPWNSVTVAAGAMPQSISRLPVSRATPVPRWDLHLWQRLAALGVHYADYGISHPAVTGPGWRPMPSLRYTDDEVWWIYRWPQAATEKSVMYDLCKALVASDHWATEGREFSWGDDQIAARANGVGGPGNATNWRAWTTSHHLAHVVAQLKRLGHAGGSKA</sequence>
<gene>
    <name evidence="1" type="ORF">V1634_28475</name>
</gene>
<name>A0ABU7SLG5_9ACTN</name>
<keyword evidence="2" id="KW-1185">Reference proteome</keyword>
<dbReference type="RefSeq" id="WP_331210807.1">
    <property type="nucleotide sequence ID" value="NZ_JAZGQL010000028.1"/>
</dbReference>
<evidence type="ECO:0000313" key="2">
    <source>
        <dbReference type="Proteomes" id="UP001339911"/>
    </source>
</evidence>
<protein>
    <submittedName>
        <fullName evidence="1">Beta family protein</fullName>
    </submittedName>
</protein>
<organism evidence="1 2">
    <name type="scientific">Plantactinospora veratri</name>
    <dbReference type="NCBI Taxonomy" id="1436122"/>
    <lineage>
        <taxon>Bacteria</taxon>
        <taxon>Bacillati</taxon>
        <taxon>Actinomycetota</taxon>
        <taxon>Actinomycetes</taxon>
        <taxon>Micromonosporales</taxon>
        <taxon>Micromonosporaceae</taxon>
        <taxon>Plantactinospora</taxon>
    </lineage>
</organism>
<proteinExistence type="predicted"/>
<dbReference type="InterPro" id="IPR025683">
    <property type="entry name" value="Protein_beta"/>
</dbReference>
<accession>A0ABU7SLG5</accession>
<dbReference type="Proteomes" id="UP001339911">
    <property type="component" value="Unassembled WGS sequence"/>
</dbReference>